<feature type="region of interest" description="Disordered" evidence="1">
    <location>
        <begin position="13"/>
        <end position="67"/>
    </location>
</feature>
<sequence length="316" mass="36469">MISVIKYKVKTEPTEKQKTVELSSLNNSTTMRRSIQNEVPKSGKNEKKNDHRGSLASSSPPANQIEPIHLSTSKTAPAFMVDIPHPEIKLPPSIMKALLISHRKDIFDEYDTTTRQQSIIITQVLPDASAVFCIREALHFGERYIFDYIMYIGYQSPPAVIDPLQYAIGLVRGTPNSWIFNIGNPIVKNRTKGELLGFPEYACQNQVIKKKGTRGRFQGDLMRWEFKADLGIEGPLSKFVWTGTRKNRKLVELELRERQASKRVLAVWRSIQNQDPYRGRLWLRKNYIECRQDASLENVERRWAVAVWLTWRVLLE</sequence>
<name>A0A0B1P2P4_UNCNE</name>
<dbReference type="AlphaFoldDB" id="A0A0B1P2P4"/>
<organism evidence="2 3">
    <name type="scientific">Uncinula necator</name>
    <name type="common">Grape powdery mildew</name>
    <dbReference type="NCBI Taxonomy" id="52586"/>
    <lineage>
        <taxon>Eukaryota</taxon>
        <taxon>Fungi</taxon>
        <taxon>Dikarya</taxon>
        <taxon>Ascomycota</taxon>
        <taxon>Pezizomycotina</taxon>
        <taxon>Leotiomycetes</taxon>
        <taxon>Erysiphales</taxon>
        <taxon>Erysiphaceae</taxon>
        <taxon>Erysiphe</taxon>
    </lineage>
</organism>
<dbReference type="OrthoDB" id="3593599at2759"/>
<comment type="caution">
    <text evidence="2">The sequence shown here is derived from an EMBL/GenBank/DDBJ whole genome shotgun (WGS) entry which is preliminary data.</text>
</comment>
<gene>
    <name evidence="2" type="ORF">EV44_g3218</name>
</gene>
<dbReference type="EMBL" id="JNVN01003144">
    <property type="protein sequence ID" value="KHJ31191.1"/>
    <property type="molecule type" value="Genomic_DNA"/>
</dbReference>
<keyword evidence="3" id="KW-1185">Reference proteome</keyword>
<accession>A0A0B1P2P4</accession>
<dbReference type="Proteomes" id="UP000030854">
    <property type="component" value="Unassembled WGS sequence"/>
</dbReference>
<feature type="compositionally biased region" description="Basic and acidic residues" evidence="1">
    <location>
        <begin position="41"/>
        <end position="53"/>
    </location>
</feature>
<evidence type="ECO:0000313" key="2">
    <source>
        <dbReference type="EMBL" id="KHJ31191.1"/>
    </source>
</evidence>
<evidence type="ECO:0000313" key="3">
    <source>
        <dbReference type="Proteomes" id="UP000030854"/>
    </source>
</evidence>
<reference evidence="2 3" key="1">
    <citation type="journal article" date="2014" name="BMC Genomics">
        <title>Adaptive genomic structural variation in the grape powdery mildew pathogen, Erysiphe necator.</title>
        <authorList>
            <person name="Jones L."/>
            <person name="Riaz S."/>
            <person name="Morales-Cruz A."/>
            <person name="Amrine K.C."/>
            <person name="McGuire B."/>
            <person name="Gubler W.D."/>
            <person name="Walker M.A."/>
            <person name="Cantu D."/>
        </authorList>
    </citation>
    <scope>NUCLEOTIDE SEQUENCE [LARGE SCALE GENOMIC DNA]</scope>
    <source>
        <strain evidence="3">c</strain>
    </source>
</reference>
<proteinExistence type="predicted"/>
<feature type="compositionally biased region" description="Polar residues" evidence="1">
    <location>
        <begin position="20"/>
        <end position="39"/>
    </location>
</feature>
<dbReference type="HOGENOM" id="CLU_880540_0_0_1"/>
<protein>
    <submittedName>
        <fullName evidence="2">Uncharacterized protein</fullName>
    </submittedName>
</protein>
<evidence type="ECO:0000256" key="1">
    <source>
        <dbReference type="SAM" id="MobiDB-lite"/>
    </source>
</evidence>